<accession>A0ABU9T8U4</accession>
<evidence type="ECO:0000256" key="3">
    <source>
        <dbReference type="SAM" id="SignalP"/>
    </source>
</evidence>
<dbReference type="EMBL" id="JBBMQO010000006">
    <property type="protein sequence ID" value="MEM5502169.1"/>
    <property type="molecule type" value="Genomic_DNA"/>
</dbReference>
<keyword evidence="2" id="KW-0472">Membrane</keyword>
<evidence type="ECO:0000256" key="2">
    <source>
        <dbReference type="SAM" id="Phobius"/>
    </source>
</evidence>
<feature type="transmembrane region" description="Helical" evidence="2">
    <location>
        <begin position="236"/>
        <end position="258"/>
    </location>
</feature>
<feature type="region of interest" description="Disordered" evidence="1">
    <location>
        <begin position="607"/>
        <end position="644"/>
    </location>
</feature>
<evidence type="ECO:0000256" key="1">
    <source>
        <dbReference type="SAM" id="MobiDB-lite"/>
    </source>
</evidence>
<evidence type="ECO:0000259" key="4">
    <source>
        <dbReference type="Pfam" id="PF09972"/>
    </source>
</evidence>
<feature type="signal peptide" evidence="3">
    <location>
        <begin position="1"/>
        <end position="21"/>
    </location>
</feature>
<evidence type="ECO:0000313" key="7">
    <source>
        <dbReference type="Proteomes" id="UP001477870"/>
    </source>
</evidence>
<keyword evidence="7" id="KW-1185">Reference proteome</keyword>
<protein>
    <submittedName>
        <fullName evidence="6">DUF2207 domain-containing protein</fullName>
    </submittedName>
</protein>
<keyword evidence="2" id="KW-1133">Transmembrane helix</keyword>
<dbReference type="Pfam" id="PF09972">
    <property type="entry name" value="DUF2207"/>
    <property type="match status" value="1"/>
</dbReference>
<keyword evidence="3" id="KW-0732">Signal</keyword>
<dbReference type="InterPro" id="IPR048389">
    <property type="entry name" value="YciQ-like_C"/>
</dbReference>
<evidence type="ECO:0000259" key="5">
    <source>
        <dbReference type="Pfam" id="PF20990"/>
    </source>
</evidence>
<gene>
    <name evidence="6" type="ORF">WNY59_11255</name>
</gene>
<reference evidence="6 7" key="1">
    <citation type="submission" date="2024-03" db="EMBL/GenBank/DDBJ databases">
        <title>Community enrichment and isolation of bacterial strains for fucoidan degradation.</title>
        <authorList>
            <person name="Sichert A."/>
        </authorList>
    </citation>
    <scope>NUCLEOTIDE SEQUENCE [LARGE SCALE GENOMIC DNA]</scope>
    <source>
        <strain evidence="6 7">AS62</strain>
    </source>
</reference>
<proteinExistence type="predicted"/>
<feature type="transmembrane region" description="Helical" evidence="2">
    <location>
        <begin position="387"/>
        <end position="408"/>
    </location>
</feature>
<sequence>MRRFLVLIFIALLGAALPASASERIFSYNSDIIVEKDGAFLVTETITVNAEGNQIRRGIFRDFPTVFADDNDREHKVGFELISVTRNGNPEPSNVEKGSRALNIRIGNADHFLSHGRHTYEIKYRTTRQLRRFETHDEVYWNATGTQWAFPIDKARATITLPEGGKIEDSIFFTGSFGEQGKNARAVITSNGRSARFETTQPLRPREGLTAAIKFQKGLIPELTQQQELRFFLQDYISEIIAFVGLAVIFLYYMLMWLRVGRDPAKGTIVPRWDLPKEISPALSHYIYHHSLKKQGFTALSAAALSLAVKGIVTLDNANDTLTITQTGKNASDKLPVGEALLLSRVKMAGGTFKINKSNGPAVQKMASAFRSGMESEHRGKFFKQNLGYAVLGIFLSICVFILALALGGFDEEVIVVLVPAIMIGTVTTSLIVSLTKSSGSGLWSKVRKVFTLFFIVAIVGNIGGVLISQWDFISLPMSLILALVTIIMVNILFFHLLGAPTQIGQKHAGEIEGLKHYLSVAEEDRMNMLNSPEMSPQHYETLLPYAVALGVEKPWSKAFQGWLAAAVAAGAAAAVAYSNRGPGWYNGTDFSTDRISDTFGKIGDDMSNTMTSSLPAPKSSSSGFSGGGGSSGGGGGGGGGGGW</sequence>
<dbReference type="Pfam" id="PF20990">
    <property type="entry name" value="DUF2207_C"/>
    <property type="match status" value="1"/>
</dbReference>
<name>A0ABU9T8U4_9HYPH</name>
<feature type="domain" description="DUF2207" evidence="4">
    <location>
        <begin position="25"/>
        <end position="215"/>
    </location>
</feature>
<feature type="transmembrane region" description="Helical" evidence="2">
    <location>
        <begin position="474"/>
        <end position="498"/>
    </location>
</feature>
<dbReference type="RefSeq" id="WP_342848527.1">
    <property type="nucleotide sequence ID" value="NZ_JBBMQO010000006.1"/>
</dbReference>
<dbReference type="InterPro" id="IPR018702">
    <property type="entry name" value="DUF2207"/>
</dbReference>
<keyword evidence="2" id="KW-0812">Transmembrane</keyword>
<organism evidence="6 7">
    <name type="scientific">Ahrensia kielensis</name>
    <dbReference type="NCBI Taxonomy" id="76980"/>
    <lineage>
        <taxon>Bacteria</taxon>
        <taxon>Pseudomonadati</taxon>
        <taxon>Pseudomonadota</taxon>
        <taxon>Alphaproteobacteria</taxon>
        <taxon>Hyphomicrobiales</taxon>
        <taxon>Ahrensiaceae</taxon>
        <taxon>Ahrensia</taxon>
    </lineage>
</organism>
<feature type="transmembrane region" description="Helical" evidence="2">
    <location>
        <begin position="414"/>
        <end position="435"/>
    </location>
</feature>
<comment type="caution">
    <text evidence="6">The sequence shown here is derived from an EMBL/GenBank/DDBJ whole genome shotgun (WGS) entry which is preliminary data.</text>
</comment>
<dbReference type="Proteomes" id="UP001477870">
    <property type="component" value="Unassembled WGS sequence"/>
</dbReference>
<feature type="domain" description="Predicted membrane protein YciQ-like C-terminal" evidence="5">
    <location>
        <begin position="274"/>
        <end position="560"/>
    </location>
</feature>
<feature type="transmembrane region" description="Helical" evidence="2">
    <location>
        <begin position="447"/>
        <end position="468"/>
    </location>
</feature>
<evidence type="ECO:0000313" key="6">
    <source>
        <dbReference type="EMBL" id="MEM5502169.1"/>
    </source>
</evidence>
<feature type="chain" id="PRO_5046198954" evidence="3">
    <location>
        <begin position="22"/>
        <end position="644"/>
    </location>
</feature>
<feature type="compositionally biased region" description="Gly residues" evidence="1">
    <location>
        <begin position="625"/>
        <end position="644"/>
    </location>
</feature>